<dbReference type="AlphaFoldDB" id="A0A9D5HKS2"/>
<gene>
    <name evidence="3" type="ORF">J5N97_008625</name>
</gene>
<feature type="region of interest" description="Disordered" evidence="1">
    <location>
        <begin position="269"/>
        <end position="433"/>
    </location>
</feature>
<evidence type="ECO:0000256" key="2">
    <source>
        <dbReference type="SAM" id="Phobius"/>
    </source>
</evidence>
<dbReference type="Proteomes" id="UP001085076">
    <property type="component" value="Miscellaneous, Linkage group lg02"/>
</dbReference>
<comment type="caution">
    <text evidence="3">The sequence shown here is derived from an EMBL/GenBank/DDBJ whole genome shotgun (WGS) entry which is preliminary data.</text>
</comment>
<feature type="compositionally biased region" description="Polar residues" evidence="1">
    <location>
        <begin position="236"/>
        <end position="248"/>
    </location>
</feature>
<feature type="compositionally biased region" description="Polar residues" evidence="1">
    <location>
        <begin position="281"/>
        <end position="328"/>
    </location>
</feature>
<keyword evidence="2" id="KW-0812">Transmembrane</keyword>
<evidence type="ECO:0000256" key="1">
    <source>
        <dbReference type="SAM" id="MobiDB-lite"/>
    </source>
</evidence>
<feature type="compositionally biased region" description="Polar residues" evidence="1">
    <location>
        <begin position="339"/>
        <end position="349"/>
    </location>
</feature>
<organism evidence="3 4">
    <name type="scientific">Dioscorea zingiberensis</name>
    <dbReference type="NCBI Taxonomy" id="325984"/>
    <lineage>
        <taxon>Eukaryota</taxon>
        <taxon>Viridiplantae</taxon>
        <taxon>Streptophyta</taxon>
        <taxon>Embryophyta</taxon>
        <taxon>Tracheophyta</taxon>
        <taxon>Spermatophyta</taxon>
        <taxon>Magnoliopsida</taxon>
        <taxon>Liliopsida</taxon>
        <taxon>Dioscoreales</taxon>
        <taxon>Dioscoreaceae</taxon>
        <taxon>Dioscorea</taxon>
    </lineage>
</organism>
<keyword evidence="2" id="KW-1133">Transmembrane helix</keyword>
<accession>A0A9D5HKS2</accession>
<feature type="compositionally biased region" description="Basic and acidic residues" evidence="1">
    <location>
        <begin position="270"/>
        <end position="280"/>
    </location>
</feature>
<proteinExistence type="predicted"/>
<feature type="region of interest" description="Disordered" evidence="1">
    <location>
        <begin position="69"/>
        <end position="249"/>
    </location>
</feature>
<feature type="compositionally biased region" description="Polar residues" evidence="1">
    <location>
        <begin position="411"/>
        <end position="424"/>
    </location>
</feature>
<dbReference type="PANTHER" id="PTHR33700">
    <property type="entry name" value="MYB-LIKE PROTEIN X"/>
    <property type="match status" value="1"/>
</dbReference>
<feature type="compositionally biased region" description="Polar residues" evidence="1">
    <location>
        <begin position="361"/>
        <end position="380"/>
    </location>
</feature>
<dbReference type="OrthoDB" id="1928179at2759"/>
<protein>
    <submittedName>
        <fullName evidence="3">Uncharacterized protein</fullName>
    </submittedName>
</protein>
<feature type="compositionally biased region" description="Acidic residues" evidence="1">
    <location>
        <begin position="86"/>
        <end position="100"/>
    </location>
</feature>
<evidence type="ECO:0000313" key="4">
    <source>
        <dbReference type="Proteomes" id="UP001085076"/>
    </source>
</evidence>
<sequence>MLRPTASRNQRARGFRVKHGLQIFLLIAICIWLLYQVKHSHDKKRAMEESNSKGSIKVGEIQEERFNFGRKVLPRAGQAESTSETQAEEEKEETEEEDEQEPKQEEAMEEDERGVGDDSIDEKDQYRGDEEAEEGEESGHEEEKDGKEEEMDESYNLRDFQEAREENYRRDDVAGSVHQETQTTYSESGDDESIESTDRKEEETENFTDETVNVVKNNNTSVDNSKGNVSDVGMTENKSMSTANNNQGVGMMTEKETMTTENQFPNVTAVEKKESEDEGHSNSTTDELLNNQIEMKNNLTTSTESRNQINDTINVSKDQTETQNNSAQDDAVTHDVPRQNETAETQNATDKMEPFKDNNSDAENVTAEQAEKANNTSSSIENDDGHDATEGEFNNSSVHAVTDEEKDARTDLSTLADSVGQTVGNGFDDEAVE</sequence>
<dbReference type="PANTHER" id="PTHR33700:SF4">
    <property type="entry name" value="MYB-LIKE PROTEIN X"/>
    <property type="match status" value="1"/>
</dbReference>
<feature type="compositionally biased region" description="Polar residues" evidence="1">
    <location>
        <begin position="178"/>
        <end position="187"/>
    </location>
</feature>
<evidence type="ECO:0000313" key="3">
    <source>
        <dbReference type="EMBL" id="KAJ0980370.1"/>
    </source>
</evidence>
<feature type="compositionally biased region" description="Low complexity" evidence="1">
    <location>
        <begin position="211"/>
        <end position="226"/>
    </location>
</feature>
<reference evidence="3" key="1">
    <citation type="submission" date="2021-03" db="EMBL/GenBank/DDBJ databases">
        <authorList>
            <person name="Li Z."/>
            <person name="Yang C."/>
        </authorList>
    </citation>
    <scope>NUCLEOTIDE SEQUENCE</scope>
    <source>
        <strain evidence="3">Dzin_1.0</strain>
        <tissue evidence="3">Leaf</tissue>
    </source>
</reference>
<feature type="compositionally biased region" description="Basic and acidic residues" evidence="1">
    <location>
        <begin position="401"/>
        <end position="410"/>
    </location>
</feature>
<feature type="transmembrane region" description="Helical" evidence="2">
    <location>
        <begin position="20"/>
        <end position="37"/>
    </location>
</feature>
<reference evidence="3" key="2">
    <citation type="journal article" date="2022" name="Hortic Res">
        <title>The genome of Dioscorea zingiberensis sheds light on the biosynthesis, origin and evolution of the medicinally important diosgenin saponins.</title>
        <authorList>
            <person name="Li Y."/>
            <person name="Tan C."/>
            <person name="Li Z."/>
            <person name="Guo J."/>
            <person name="Li S."/>
            <person name="Chen X."/>
            <person name="Wang C."/>
            <person name="Dai X."/>
            <person name="Yang H."/>
            <person name="Song W."/>
            <person name="Hou L."/>
            <person name="Xu J."/>
            <person name="Tong Z."/>
            <person name="Xu A."/>
            <person name="Yuan X."/>
            <person name="Wang W."/>
            <person name="Yang Q."/>
            <person name="Chen L."/>
            <person name="Sun Z."/>
            <person name="Wang K."/>
            <person name="Pan B."/>
            <person name="Chen J."/>
            <person name="Bao Y."/>
            <person name="Liu F."/>
            <person name="Qi X."/>
            <person name="Gang D.R."/>
            <person name="Wen J."/>
            <person name="Li J."/>
        </authorList>
    </citation>
    <scope>NUCLEOTIDE SEQUENCE</scope>
    <source>
        <strain evidence="3">Dzin_1.0</strain>
    </source>
</reference>
<keyword evidence="2" id="KW-0472">Membrane</keyword>
<feature type="compositionally biased region" description="Basic and acidic residues" evidence="1">
    <location>
        <begin position="350"/>
        <end position="359"/>
    </location>
</feature>
<keyword evidence="4" id="KW-1185">Reference proteome</keyword>
<feature type="compositionally biased region" description="Basic and acidic residues" evidence="1">
    <location>
        <begin position="137"/>
        <end position="147"/>
    </location>
</feature>
<dbReference type="EMBL" id="JAGGNH010000002">
    <property type="protein sequence ID" value="KAJ0980370.1"/>
    <property type="molecule type" value="Genomic_DNA"/>
</dbReference>
<feature type="compositionally biased region" description="Basic and acidic residues" evidence="1">
    <location>
        <begin position="155"/>
        <end position="173"/>
    </location>
</feature>
<name>A0A9D5HKS2_9LILI</name>